<protein>
    <submittedName>
        <fullName evidence="1">Uncharacterized protein</fullName>
    </submittedName>
</protein>
<gene>
    <name evidence="1" type="ORF">OSB1V03_LOCUS18314</name>
</gene>
<evidence type="ECO:0000313" key="2">
    <source>
        <dbReference type="Proteomes" id="UP000759131"/>
    </source>
</evidence>
<evidence type="ECO:0000313" key="1">
    <source>
        <dbReference type="EMBL" id="CAD7640669.1"/>
    </source>
</evidence>
<dbReference type="OrthoDB" id="6529964at2759"/>
<sequence>MSLDLCHRIGKNRDILRHCLHIPMGYILCDQSIVEQKCNPFWFNFRQFITKVKLKHKTTDESSDDYRLLMALYIDCNQLMDDLQPQQHWFDMNSLNKMHQFIDQSEEQVVRRKKTRKNRFSGVLTK</sequence>
<accession>A0A7R9LFQ8</accession>
<dbReference type="AlphaFoldDB" id="A0A7R9LFQ8"/>
<dbReference type="EMBL" id="CAJPIZ010023993">
    <property type="protein sequence ID" value="CAG2118362.1"/>
    <property type="molecule type" value="Genomic_DNA"/>
</dbReference>
<proteinExistence type="predicted"/>
<name>A0A7R9LFQ8_9ACAR</name>
<dbReference type="Proteomes" id="UP000759131">
    <property type="component" value="Unassembled WGS sequence"/>
</dbReference>
<organism evidence="1">
    <name type="scientific">Medioppia subpectinata</name>
    <dbReference type="NCBI Taxonomy" id="1979941"/>
    <lineage>
        <taxon>Eukaryota</taxon>
        <taxon>Metazoa</taxon>
        <taxon>Ecdysozoa</taxon>
        <taxon>Arthropoda</taxon>
        <taxon>Chelicerata</taxon>
        <taxon>Arachnida</taxon>
        <taxon>Acari</taxon>
        <taxon>Acariformes</taxon>
        <taxon>Sarcoptiformes</taxon>
        <taxon>Oribatida</taxon>
        <taxon>Brachypylina</taxon>
        <taxon>Oppioidea</taxon>
        <taxon>Oppiidae</taxon>
        <taxon>Medioppia</taxon>
    </lineage>
</organism>
<reference evidence="1" key="1">
    <citation type="submission" date="2020-11" db="EMBL/GenBank/DDBJ databases">
        <authorList>
            <person name="Tran Van P."/>
        </authorList>
    </citation>
    <scope>NUCLEOTIDE SEQUENCE</scope>
</reference>
<keyword evidence="2" id="KW-1185">Reference proteome</keyword>
<dbReference type="EMBL" id="OC878568">
    <property type="protein sequence ID" value="CAD7640669.1"/>
    <property type="molecule type" value="Genomic_DNA"/>
</dbReference>